<dbReference type="AlphaFoldDB" id="A0A3L8PX02"/>
<evidence type="ECO:0008006" key="4">
    <source>
        <dbReference type="Google" id="ProtNLM"/>
    </source>
</evidence>
<organism evidence="2 3">
    <name type="scientific">Parashewanella curva</name>
    <dbReference type="NCBI Taxonomy" id="2338552"/>
    <lineage>
        <taxon>Bacteria</taxon>
        <taxon>Pseudomonadati</taxon>
        <taxon>Pseudomonadota</taxon>
        <taxon>Gammaproteobacteria</taxon>
        <taxon>Alteromonadales</taxon>
        <taxon>Shewanellaceae</taxon>
        <taxon>Parashewanella</taxon>
    </lineage>
</organism>
<keyword evidence="1" id="KW-0732">Signal</keyword>
<evidence type="ECO:0000313" key="3">
    <source>
        <dbReference type="Proteomes" id="UP000281474"/>
    </source>
</evidence>
<reference evidence="2 3" key="1">
    <citation type="submission" date="2018-09" db="EMBL/GenBank/DDBJ databases">
        <title>Phylogeny of the Shewanellaceae, and recommendation for two new genera, Pseudoshewanella and Parashewanella.</title>
        <authorList>
            <person name="Wang G."/>
        </authorList>
    </citation>
    <scope>NUCLEOTIDE SEQUENCE [LARGE SCALE GENOMIC DNA]</scope>
    <source>
        <strain evidence="2 3">C51</strain>
    </source>
</reference>
<accession>A0A3L8PX02</accession>
<feature type="signal peptide" evidence="1">
    <location>
        <begin position="1"/>
        <end position="21"/>
    </location>
</feature>
<evidence type="ECO:0000256" key="1">
    <source>
        <dbReference type="SAM" id="SignalP"/>
    </source>
</evidence>
<feature type="chain" id="PRO_5018130222" description="Orphan protein" evidence="1">
    <location>
        <begin position="22"/>
        <end position="79"/>
    </location>
</feature>
<dbReference type="RefSeq" id="WP_121838767.1">
    <property type="nucleotide sequence ID" value="NZ_ML014773.1"/>
</dbReference>
<sequence>MKQLTTLFGIIALGFSATSFANDIPETAIDTNQLHQDIKVDLNHSMDNLFTDLMDESSSAILIAKVEKKQQTDESTSEE</sequence>
<gene>
    <name evidence="2" type="ORF">D5018_09490</name>
</gene>
<proteinExistence type="predicted"/>
<evidence type="ECO:0000313" key="2">
    <source>
        <dbReference type="EMBL" id="RLV59906.1"/>
    </source>
</evidence>
<protein>
    <recommendedName>
        <fullName evidence="4">Orphan protein</fullName>
    </recommendedName>
</protein>
<comment type="caution">
    <text evidence="2">The sequence shown here is derived from an EMBL/GenBank/DDBJ whole genome shotgun (WGS) entry which is preliminary data.</text>
</comment>
<keyword evidence="3" id="KW-1185">Reference proteome</keyword>
<dbReference type="OrthoDB" id="9977520at2"/>
<name>A0A3L8PX02_9GAMM</name>
<dbReference type="EMBL" id="QZEI01000024">
    <property type="protein sequence ID" value="RLV59906.1"/>
    <property type="molecule type" value="Genomic_DNA"/>
</dbReference>
<dbReference type="Proteomes" id="UP000281474">
    <property type="component" value="Unassembled WGS sequence"/>
</dbReference>